<accession>A0A081CJP4</accession>
<evidence type="ECO:0000313" key="2">
    <source>
        <dbReference type="Proteomes" id="UP000053758"/>
    </source>
</evidence>
<dbReference type="EMBL" id="DF830082">
    <property type="protein sequence ID" value="GAK66890.1"/>
    <property type="molecule type" value="Genomic_DNA"/>
</dbReference>
<gene>
    <name evidence="1" type="ORF">PAN0_015c5114</name>
</gene>
<dbReference type="HOGENOM" id="CLU_1777186_0_0_1"/>
<evidence type="ECO:0000313" key="1">
    <source>
        <dbReference type="EMBL" id="GAK66890.1"/>
    </source>
</evidence>
<organism evidence="1 2">
    <name type="scientific">Pseudozyma antarctica</name>
    <name type="common">Yeast</name>
    <name type="synonym">Candida antarctica</name>
    <dbReference type="NCBI Taxonomy" id="84753"/>
    <lineage>
        <taxon>Eukaryota</taxon>
        <taxon>Fungi</taxon>
        <taxon>Dikarya</taxon>
        <taxon>Basidiomycota</taxon>
        <taxon>Ustilaginomycotina</taxon>
        <taxon>Ustilaginomycetes</taxon>
        <taxon>Ustilaginales</taxon>
        <taxon>Ustilaginaceae</taxon>
        <taxon>Moesziomyces</taxon>
    </lineage>
</organism>
<proteinExistence type="predicted"/>
<dbReference type="GeneID" id="26305891"/>
<reference evidence="2" key="1">
    <citation type="journal article" date="2014" name="Genome Announc.">
        <title>Draft Genome Sequence of the Yeast Pseudozyma antarctica Type Strain JCM10317, a Producer of the Glycolipid Biosurfactants, Mannosylerythritol Lipids.</title>
        <authorList>
            <person name="Saika A."/>
            <person name="Koike H."/>
            <person name="Hori T."/>
            <person name="Fukuoka T."/>
            <person name="Sato S."/>
            <person name="Habe H."/>
            <person name="Kitamoto D."/>
            <person name="Morita T."/>
        </authorList>
    </citation>
    <scope>NUCLEOTIDE SEQUENCE [LARGE SCALE GENOMIC DNA]</scope>
    <source>
        <strain evidence="2">JCM 10317</strain>
    </source>
</reference>
<dbReference type="AlphaFoldDB" id="A0A081CJP4"/>
<name>A0A081CJP4_PSEA2</name>
<dbReference type="Proteomes" id="UP000053758">
    <property type="component" value="Unassembled WGS sequence"/>
</dbReference>
<dbReference type="RefSeq" id="XP_014654910.1">
    <property type="nucleotide sequence ID" value="XM_014799424.1"/>
</dbReference>
<protein>
    <submittedName>
        <fullName evidence="1">Uncharacterized protein</fullName>
    </submittedName>
</protein>
<keyword evidence="2" id="KW-1185">Reference proteome</keyword>
<sequence>MGWSHSSRRGVQKVRNSDWPLKIVLYGVDSKTSLEAQLNTGVRLINKQLYGWTWNPEGSLGIAIDLFEMSFDCKRTVGGLASEVEAAPPDVHFFDSARSNSDRSSKNAWTVRSDEVVAQAVVGGQSLNQWQPANLSPAQLNLNNSL</sequence>